<proteinExistence type="inferred from homology"/>
<evidence type="ECO:0000313" key="4">
    <source>
        <dbReference type="Proteomes" id="UP000440713"/>
    </source>
</evidence>
<dbReference type="CDD" id="cd24054">
    <property type="entry name" value="ASKHA_NBD_AaPPX-GppA_MtPPX2-like"/>
    <property type="match status" value="1"/>
</dbReference>
<gene>
    <name evidence="3" type="ORF">FYJ71_05310</name>
</gene>
<dbReference type="Gene3D" id="3.30.420.150">
    <property type="entry name" value="Exopolyphosphatase. Domain 2"/>
    <property type="match status" value="1"/>
</dbReference>
<dbReference type="Proteomes" id="UP000440713">
    <property type="component" value="Unassembled WGS sequence"/>
</dbReference>
<dbReference type="EMBL" id="VUNE01000002">
    <property type="protein sequence ID" value="MST62394.1"/>
    <property type="molecule type" value="Genomic_DNA"/>
</dbReference>
<dbReference type="AlphaFoldDB" id="A0A6N7XG85"/>
<dbReference type="InterPro" id="IPR003695">
    <property type="entry name" value="Ppx_GppA_N"/>
</dbReference>
<comment type="caution">
    <text evidence="3">The sequence shown here is derived from an EMBL/GenBank/DDBJ whole genome shotgun (WGS) entry which is preliminary data.</text>
</comment>
<dbReference type="SUPFAM" id="SSF53067">
    <property type="entry name" value="Actin-like ATPase domain"/>
    <property type="match status" value="2"/>
</dbReference>
<accession>A0A6N7XG85</accession>
<sequence length="304" mass="33925">MRYGIIDIGTNSMRLLLAQYNDGVFEYREKIIDTTRLGEGVDSEGMISKESISRNIDSLQKLKKIAVDYGCDGIHCIGTAALRNARNGLDFVELAKKDTGLDVEIISGDREALLGYLGVIGGLNSIEDYFLVIDIGGGSTEFIVGNSEEILFKESVDIGALKLTEKFITSIPETDETIRELRKYINIEIRNVISKILSLGIPMKLIGIGGTITSVSAINQKLENYSMEKIHLSEVTIDDIKSQVQEIRTMTSDDRENIKGLQRKRSKIILAGEYILIEIMDLLQKNKIIVSEYDNLEGYILFSK</sequence>
<organism evidence="3 4">
    <name type="scientific">Peptostreptococcus porci</name>
    <dbReference type="NCBI Taxonomy" id="2652282"/>
    <lineage>
        <taxon>Bacteria</taxon>
        <taxon>Bacillati</taxon>
        <taxon>Bacillota</taxon>
        <taxon>Clostridia</taxon>
        <taxon>Peptostreptococcales</taxon>
        <taxon>Peptostreptococcaceae</taxon>
        <taxon>Peptostreptococcus</taxon>
    </lineage>
</organism>
<dbReference type="PANTHER" id="PTHR30005:SF0">
    <property type="entry name" value="RETROGRADE REGULATION PROTEIN 2"/>
    <property type="match status" value="1"/>
</dbReference>
<evidence type="ECO:0000259" key="2">
    <source>
        <dbReference type="Pfam" id="PF02541"/>
    </source>
</evidence>
<dbReference type="RefSeq" id="WP_154537783.1">
    <property type="nucleotide sequence ID" value="NZ_VUNE01000002.1"/>
</dbReference>
<keyword evidence="4" id="KW-1185">Reference proteome</keyword>
<evidence type="ECO:0000256" key="1">
    <source>
        <dbReference type="ARBA" id="ARBA00007125"/>
    </source>
</evidence>
<comment type="similarity">
    <text evidence="1">Belongs to the GppA/Ppx family.</text>
</comment>
<protein>
    <submittedName>
        <fullName evidence="3">Ppx/GppA family phosphatase</fullName>
    </submittedName>
</protein>
<dbReference type="GO" id="GO:0016462">
    <property type="term" value="F:pyrophosphatase activity"/>
    <property type="evidence" value="ECO:0007669"/>
    <property type="project" value="TreeGrafter"/>
</dbReference>
<reference evidence="3 4" key="1">
    <citation type="submission" date="2019-08" db="EMBL/GenBank/DDBJ databases">
        <title>In-depth cultivation of the pig gut microbiome towards novel bacterial diversity and tailored functional studies.</title>
        <authorList>
            <person name="Wylensek D."/>
            <person name="Hitch T.C.A."/>
            <person name="Clavel T."/>
        </authorList>
    </citation>
    <scope>NUCLEOTIDE SEQUENCE [LARGE SCALE GENOMIC DNA]</scope>
    <source>
        <strain evidence="3 4">WCA-SAB-591-4A-A</strain>
    </source>
</reference>
<evidence type="ECO:0000313" key="3">
    <source>
        <dbReference type="EMBL" id="MST62394.1"/>
    </source>
</evidence>
<dbReference type="InterPro" id="IPR050273">
    <property type="entry name" value="GppA/Ppx_hydrolase"/>
</dbReference>
<dbReference type="Pfam" id="PF02541">
    <property type="entry name" value="Ppx-GppA"/>
    <property type="match status" value="1"/>
</dbReference>
<dbReference type="Gene3D" id="3.30.420.40">
    <property type="match status" value="1"/>
</dbReference>
<name>A0A6N7XG85_9FIRM</name>
<dbReference type="InterPro" id="IPR043129">
    <property type="entry name" value="ATPase_NBD"/>
</dbReference>
<dbReference type="PANTHER" id="PTHR30005">
    <property type="entry name" value="EXOPOLYPHOSPHATASE"/>
    <property type="match status" value="1"/>
</dbReference>
<feature type="domain" description="Ppx/GppA phosphatase N-terminal" evidence="2">
    <location>
        <begin position="21"/>
        <end position="300"/>
    </location>
</feature>